<keyword evidence="1" id="KW-0812">Transmembrane</keyword>
<dbReference type="InterPro" id="IPR018710">
    <property type="entry name" value="DUF2232"/>
</dbReference>
<organism evidence="2">
    <name type="scientific">Prasinoderma coloniale</name>
    <dbReference type="NCBI Taxonomy" id="156133"/>
    <lineage>
        <taxon>Eukaryota</taxon>
        <taxon>Viridiplantae</taxon>
        <taxon>Prasinodermophyta</taxon>
        <taxon>Prasinodermophyceae</taxon>
        <taxon>Prasinodermales</taxon>
        <taxon>Prasinodermaceae</taxon>
        <taxon>Prasinoderma</taxon>
    </lineage>
</organism>
<reference evidence="2" key="1">
    <citation type="submission" date="2021-01" db="EMBL/GenBank/DDBJ databases">
        <authorList>
            <person name="Corre E."/>
            <person name="Pelletier E."/>
            <person name="Niang G."/>
            <person name="Scheremetjew M."/>
            <person name="Finn R."/>
            <person name="Kale V."/>
            <person name="Holt S."/>
            <person name="Cochrane G."/>
            <person name="Meng A."/>
            <person name="Brown T."/>
            <person name="Cohen L."/>
        </authorList>
    </citation>
    <scope>NUCLEOTIDE SEQUENCE</scope>
    <source>
        <strain evidence="2">CCMP1413</strain>
    </source>
</reference>
<keyword evidence="1" id="KW-1133">Transmembrane helix</keyword>
<dbReference type="PANTHER" id="PTHR37185:SF3">
    <property type="entry name" value="MEMBRANE PROTEIN"/>
    <property type="match status" value="1"/>
</dbReference>
<dbReference type="Pfam" id="PF09991">
    <property type="entry name" value="DUF2232"/>
    <property type="match status" value="1"/>
</dbReference>
<feature type="transmembrane region" description="Helical" evidence="1">
    <location>
        <begin position="49"/>
        <end position="69"/>
    </location>
</feature>
<gene>
    <name evidence="2" type="ORF">PCOL08062_LOCUS7280</name>
</gene>
<dbReference type="EMBL" id="HBDZ01009537">
    <property type="protein sequence ID" value="CAD8241776.1"/>
    <property type="molecule type" value="Transcribed_RNA"/>
</dbReference>
<dbReference type="PANTHER" id="PTHR37185">
    <property type="entry name" value="MEMBRANE PROTEIN"/>
    <property type="match status" value="1"/>
</dbReference>
<evidence type="ECO:0000256" key="1">
    <source>
        <dbReference type="SAM" id="Phobius"/>
    </source>
</evidence>
<feature type="transmembrane region" description="Helical" evidence="1">
    <location>
        <begin position="76"/>
        <end position="97"/>
    </location>
</feature>
<proteinExistence type="predicted"/>
<sequence length="167" mass="16546">MPLPIVVGALRGGALRGVKCATAAALLVLALAGPHRALSFTLLHGAPAAVIGACWASGKSWAVSVPAAATARTVGTLLSLALSSALLGENVVALAAAQAHALLDQLAASAGAASPPFAAVVAFIFTAVVANSLAYVGLLHVLYALLLGRMIAASSSALRPPAWVKRL</sequence>
<keyword evidence="1" id="KW-0472">Membrane</keyword>
<name>A0A7R9TRC3_9VIRI</name>
<evidence type="ECO:0000313" key="2">
    <source>
        <dbReference type="EMBL" id="CAD8241776.1"/>
    </source>
</evidence>
<accession>A0A7R9TRC3</accession>
<feature type="transmembrane region" description="Helical" evidence="1">
    <location>
        <begin position="117"/>
        <end position="146"/>
    </location>
</feature>
<dbReference type="AlphaFoldDB" id="A0A7R9TRC3"/>
<protein>
    <submittedName>
        <fullName evidence="2">Uncharacterized protein</fullName>
    </submittedName>
</protein>